<dbReference type="Gene3D" id="3.90.550.10">
    <property type="entry name" value="Spore Coat Polysaccharide Biosynthesis Protein SpsA, Chain A"/>
    <property type="match status" value="1"/>
</dbReference>
<evidence type="ECO:0000313" key="2">
    <source>
        <dbReference type="EMBL" id="MDQ0151452.1"/>
    </source>
</evidence>
<dbReference type="PANTHER" id="PTHR43777:SF1">
    <property type="entry name" value="MOLYBDENUM COFACTOR CYTIDYLYLTRANSFERASE"/>
    <property type="match status" value="1"/>
</dbReference>
<dbReference type="Pfam" id="PF12804">
    <property type="entry name" value="NTP_transf_3"/>
    <property type="match status" value="1"/>
</dbReference>
<dbReference type="RefSeq" id="WP_307251944.1">
    <property type="nucleotide sequence ID" value="NZ_JAUSTO010000001.1"/>
</dbReference>
<dbReference type="CDD" id="cd04182">
    <property type="entry name" value="GT_2_like_f"/>
    <property type="match status" value="1"/>
</dbReference>
<dbReference type="EMBL" id="JAUSTO010000001">
    <property type="protein sequence ID" value="MDQ0151452.1"/>
    <property type="molecule type" value="Genomic_DNA"/>
</dbReference>
<dbReference type="GO" id="GO:0061602">
    <property type="term" value="F:molybdenum cofactor cytidylyltransferase activity"/>
    <property type="evidence" value="ECO:0007669"/>
    <property type="project" value="UniProtKB-EC"/>
</dbReference>
<feature type="domain" description="MobA-like NTP transferase" evidence="1">
    <location>
        <begin position="10"/>
        <end position="183"/>
    </location>
</feature>
<keyword evidence="2" id="KW-0808">Transferase</keyword>
<dbReference type="EC" id="2.7.7.76" evidence="2"/>
<dbReference type="PANTHER" id="PTHR43777">
    <property type="entry name" value="MOLYBDENUM COFACTOR CYTIDYLYLTRANSFERASE"/>
    <property type="match status" value="1"/>
</dbReference>
<dbReference type="AlphaFoldDB" id="A0AAE4AKH9"/>
<reference evidence="2" key="1">
    <citation type="submission" date="2023-07" db="EMBL/GenBank/DDBJ databases">
        <title>Genomic Encyclopedia of Type Strains, Phase IV (KMG-IV): sequencing the most valuable type-strain genomes for metagenomic binning, comparative biology and taxonomic classification.</title>
        <authorList>
            <person name="Goeker M."/>
        </authorList>
    </citation>
    <scope>NUCLEOTIDE SEQUENCE</scope>
    <source>
        <strain evidence="2">DSM 19659</strain>
    </source>
</reference>
<keyword evidence="2" id="KW-0548">Nucleotidyltransferase</keyword>
<protein>
    <submittedName>
        <fullName evidence="2">Molybdenum cofactor cytidylyltransferase</fullName>
        <ecNumber evidence="2">2.7.7.76</ecNumber>
    </submittedName>
</protein>
<name>A0AAE4AKH9_9FIRM</name>
<organism evidence="2 3">
    <name type="scientific">Moryella indoligenes</name>
    <dbReference type="NCBI Taxonomy" id="371674"/>
    <lineage>
        <taxon>Bacteria</taxon>
        <taxon>Bacillati</taxon>
        <taxon>Bacillota</taxon>
        <taxon>Clostridia</taxon>
        <taxon>Lachnospirales</taxon>
        <taxon>Lachnospiraceae</taxon>
        <taxon>Moryella</taxon>
    </lineage>
</organism>
<dbReference type="Proteomes" id="UP001241537">
    <property type="component" value="Unassembled WGS sequence"/>
</dbReference>
<sequence length="221" mass="24115">MPGTEKKALIIMASGNSRRFGGNKLLADFDGKPLFRHILDSSAALPGLRRLVLTRHAEIYAHCLATGTEAVLHTLPLRNEAIRLGIEILTEGMPDVRETILQYSLYREATPLSGCIFCLADQPLLTQESLLRLSRAADAEPGRILCLSFQGQRGAPVYFPAALFPELTALPDRCGGRHLIQKYPELVSEAAAGSALELADVDTPEALRALETALQRSRELT</sequence>
<keyword evidence="3" id="KW-1185">Reference proteome</keyword>
<comment type="caution">
    <text evidence="2">The sequence shown here is derived from an EMBL/GenBank/DDBJ whole genome shotgun (WGS) entry which is preliminary data.</text>
</comment>
<dbReference type="InterPro" id="IPR025877">
    <property type="entry name" value="MobA-like_NTP_Trfase"/>
</dbReference>
<gene>
    <name evidence="2" type="ORF">J2S20_000126</name>
</gene>
<evidence type="ECO:0000313" key="3">
    <source>
        <dbReference type="Proteomes" id="UP001241537"/>
    </source>
</evidence>
<proteinExistence type="predicted"/>
<dbReference type="InterPro" id="IPR029044">
    <property type="entry name" value="Nucleotide-diphossugar_trans"/>
</dbReference>
<evidence type="ECO:0000259" key="1">
    <source>
        <dbReference type="Pfam" id="PF12804"/>
    </source>
</evidence>
<accession>A0AAE4AKH9</accession>
<dbReference type="SUPFAM" id="SSF53448">
    <property type="entry name" value="Nucleotide-diphospho-sugar transferases"/>
    <property type="match status" value="1"/>
</dbReference>